<evidence type="ECO:0000259" key="2">
    <source>
        <dbReference type="PROSITE" id="PS50164"/>
    </source>
</evidence>
<dbReference type="Gene3D" id="3.40.1440.10">
    <property type="entry name" value="GIY-YIG endonuclease"/>
    <property type="match status" value="1"/>
</dbReference>
<evidence type="ECO:0000256" key="1">
    <source>
        <dbReference type="ARBA" id="ARBA00007435"/>
    </source>
</evidence>
<protein>
    <recommendedName>
        <fullName evidence="2">GIY-YIG domain-containing protein</fullName>
    </recommendedName>
</protein>
<dbReference type="InterPro" id="IPR000305">
    <property type="entry name" value="GIY-YIG_endonuc"/>
</dbReference>
<comment type="similarity">
    <text evidence="1">Belongs to the UPF0213 family.</text>
</comment>
<organism evidence="3 4">
    <name type="scientific">Candidatus Wolfebacteria bacterium RBG_13_41_7</name>
    <dbReference type="NCBI Taxonomy" id="1802554"/>
    <lineage>
        <taxon>Bacteria</taxon>
        <taxon>Candidatus Wolfeibacteriota</taxon>
    </lineage>
</organism>
<name>A0A1F8DP64_9BACT</name>
<dbReference type="PANTHER" id="PTHR34477:SF1">
    <property type="entry name" value="UPF0213 PROTEIN YHBQ"/>
    <property type="match status" value="1"/>
</dbReference>
<dbReference type="Pfam" id="PF01541">
    <property type="entry name" value="GIY-YIG"/>
    <property type="match status" value="1"/>
</dbReference>
<dbReference type="Proteomes" id="UP000182002">
    <property type="component" value="Unassembled WGS sequence"/>
</dbReference>
<dbReference type="PROSITE" id="PS50164">
    <property type="entry name" value="GIY_YIG"/>
    <property type="match status" value="1"/>
</dbReference>
<dbReference type="PANTHER" id="PTHR34477">
    <property type="entry name" value="UPF0213 PROTEIN YHBQ"/>
    <property type="match status" value="1"/>
</dbReference>
<dbReference type="InterPro" id="IPR035901">
    <property type="entry name" value="GIY-YIG_endonuc_sf"/>
</dbReference>
<gene>
    <name evidence="3" type="ORF">A3J77_02315</name>
</gene>
<dbReference type="SUPFAM" id="SSF82771">
    <property type="entry name" value="GIY-YIG endonuclease"/>
    <property type="match status" value="1"/>
</dbReference>
<sequence>MKYFVYVLKSLKNNDIYVGSTEDLENRIQLHNSGRVKSTKAYKLWRFLEAMEFSTRSEAVRHEKFLKTGQQKEILKKKYMAS</sequence>
<proteinExistence type="inferred from homology"/>
<evidence type="ECO:0000313" key="3">
    <source>
        <dbReference type="EMBL" id="OGM90404.1"/>
    </source>
</evidence>
<dbReference type="CDD" id="cd10449">
    <property type="entry name" value="GIY-YIG_SLX1_like"/>
    <property type="match status" value="1"/>
</dbReference>
<dbReference type="SMART" id="SM00465">
    <property type="entry name" value="GIYc"/>
    <property type="match status" value="1"/>
</dbReference>
<reference evidence="3 4" key="1">
    <citation type="journal article" date="2016" name="Nat. Commun.">
        <title>Thousands of microbial genomes shed light on interconnected biogeochemical processes in an aquifer system.</title>
        <authorList>
            <person name="Anantharaman K."/>
            <person name="Brown C.T."/>
            <person name="Hug L.A."/>
            <person name="Sharon I."/>
            <person name="Castelle C.J."/>
            <person name="Probst A.J."/>
            <person name="Thomas B.C."/>
            <person name="Singh A."/>
            <person name="Wilkins M.J."/>
            <person name="Karaoz U."/>
            <person name="Brodie E.L."/>
            <person name="Williams K.H."/>
            <person name="Hubbard S.S."/>
            <person name="Banfield J.F."/>
        </authorList>
    </citation>
    <scope>NUCLEOTIDE SEQUENCE [LARGE SCALE GENOMIC DNA]</scope>
</reference>
<comment type="caution">
    <text evidence="3">The sequence shown here is derived from an EMBL/GenBank/DDBJ whole genome shotgun (WGS) entry which is preliminary data.</text>
</comment>
<feature type="domain" description="GIY-YIG" evidence="2">
    <location>
        <begin position="1"/>
        <end position="76"/>
    </location>
</feature>
<evidence type="ECO:0000313" key="4">
    <source>
        <dbReference type="Proteomes" id="UP000182002"/>
    </source>
</evidence>
<dbReference type="InterPro" id="IPR050190">
    <property type="entry name" value="UPF0213_domain"/>
</dbReference>
<accession>A0A1F8DP64</accession>
<dbReference type="AlphaFoldDB" id="A0A1F8DP64"/>
<dbReference type="EMBL" id="MGIO01000002">
    <property type="protein sequence ID" value="OGM90404.1"/>
    <property type="molecule type" value="Genomic_DNA"/>
</dbReference>